<dbReference type="AlphaFoldDB" id="A0A1Y1XFZ3"/>
<comment type="caution">
    <text evidence="1">The sequence shown here is derived from an EMBL/GenBank/DDBJ whole genome shotgun (WGS) entry which is preliminary data.</text>
</comment>
<reference evidence="1 2" key="2">
    <citation type="submission" date="2016-08" db="EMBL/GenBank/DDBJ databases">
        <title>Pervasive Adenine N6-methylation of Active Genes in Fungi.</title>
        <authorList>
            <consortium name="DOE Joint Genome Institute"/>
            <person name="Mondo S.J."/>
            <person name="Dannebaum R.O."/>
            <person name="Kuo R.C."/>
            <person name="Labutti K."/>
            <person name="Haridas S."/>
            <person name="Kuo A."/>
            <person name="Salamov A."/>
            <person name="Ahrendt S.R."/>
            <person name="Lipzen A."/>
            <person name="Sullivan W."/>
            <person name="Andreopoulos W.B."/>
            <person name="Clum A."/>
            <person name="Lindquist E."/>
            <person name="Daum C."/>
            <person name="Ramamoorthy G.K."/>
            <person name="Gryganskyi A."/>
            <person name="Culley D."/>
            <person name="Magnuson J.K."/>
            <person name="James T.Y."/>
            <person name="O'Malley M.A."/>
            <person name="Stajich J.E."/>
            <person name="Spatafora J.W."/>
            <person name="Visel A."/>
            <person name="Grigoriev I.V."/>
        </authorList>
    </citation>
    <scope>NUCLEOTIDE SEQUENCE [LARGE SCALE GENOMIC DNA]</scope>
    <source>
        <strain evidence="1 2">S4</strain>
    </source>
</reference>
<protein>
    <submittedName>
        <fullName evidence="1">Uncharacterized protein</fullName>
    </submittedName>
</protein>
<proteinExistence type="predicted"/>
<keyword evidence="2" id="KW-1185">Reference proteome</keyword>
<reference evidence="1 2" key="1">
    <citation type="submission" date="2016-08" db="EMBL/GenBank/DDBJ databases">
        <title>A Parts List for Fungal Cellulosomes Revealed by Comparative Genomics.</title>
        <authorList>
            <consortium name="DOE Joint Genome Institute"/>
            <person name="Haitjema C.H."/>
            <person name="Gilmore S.P."/>
            <person name="Henske J.K."/>
            <person name="Solomon K.V."/>
            <person name="De Groot R."/>
            <person name="Kuo A."/>
            <person name="Mondo S.J."/>
            <person name="Salamov A.A."/>
            <person name="Labutti K."/>
            <person name="Zhao Z."/>
            <person name="Chiniquy J."/>
            <person name="Barry K."/>
            <person name="Brewer H.M."/>
            <person name="Purvine S.O."/>
            <person name="Wright A.T."/>
            <person name="Boxma B."/>
            <person name="Van Alen T."/>
            <person name="Hackstein J.H."/>
            <person name="Baker S.E."/>
            <person name="Grigoriev I.V."/>
            <person name="O'Malley M.A."/>
        </authorList>
    </citation>
    <scope>NUCLEOTIDE SEQUENCE [LARGE SCALE GENOMIC DNA]</scope>
    <source>
        <strain evidence="1 2">S4</strain>
    </source>
</reference>
<evidence type="ECO:0000313" key="2">
    <source>
        <dbReference type="Proteomes" id="UP000193944"/>
    </source>
</evidence>
<dbReference type="Proteomes" id="UP000193944">
    <property type="component" value="Unassembled WGS sequence"/>
</dbReference>
<evidence type="ECO:0000313" key="1">
    <source>
        <dbReference type="EMBL" id="ORX84681.1"/>
    </source>
</evidence>
<dbReference type="EMBL" id="MCFG01000048">
    <property type="protein sequence ID" value="ORX84681.1"/>
    <property type="molecule type" value="Genomic_DNA"/>
</dbReference>
<accession>A0A1Y1XFZ3</accession>
<sequence>MNEVDYYKNYIFDTIDKFYNNSLVFREDPHISEYVIENKFFKEKSNYPHIDYIKNLINKVNNIDENSYNGQNYIKRLLYKNADEGRNVLCKFLFSNFSSLDAKLYLISTREFTVNDTTKESLINRYRTLKNNKKELFDIQYLGVLNSMKKFYYLPIAIIDNNNIFISEPFSLISFKQFSKRCDDSFIGRKYKNNEEDLSYYFNALIDKNKFRKYFHFNIRFYNNTNDHQIINSYIYPQYYYYYYDQYSYESQNLNNHIIIY</sequence>
<gene>
    <name evidence="1" type="ORF">BCR32DRAFT_242423</name>
</gene>
<organism evidence="1 2">
    <name type="scientific">Anaeromyces robustus</name>
    <dbReference type="NCBI Taxonomy" id="1754192"/>
    <lineage>
        <taxon>Eukaryota</taxon>
        <taxon>Fungi</taxon>
        <taxon>Fungi incertae sedis</taxon>
        <taxon>Chytridiomycota</taxon>
        <taxon>Chytridiomycota incertae sedis</taxon>
        <taxon>Neocallimastigomycetes</taxon>
        <taxon>Neocallimastigales</taxon>
        <taxon>Neocallimastigaceae</taxon>
        <taxon>Anaeromyces</taxon>
    </lineage>
</organism>
<name>A0A1Y1XFZ3_9FUNG</name>
<dbReference type="OrthoDB" id="2181368at2759"/>